<evidence type="ECO:0000313" key="2">
    <source>
        <dbReference type="EMBL" id="MBA8802573.1"/>
    </source>
</evidence>
<dbReference type="AlphaFoldDB" id="A0A7W3P8L3"/>
<reference evidence="2 3" key="1">
    <citation type="submission" date="2020-07" db="EMBL/GenBank/DDBJ databases">
        <title>Sequencing the genomes of 1000 actinobacteria strains.</title>
        <authorList>
            <person name="Klenk H.-P."/>
        </authorList>
    </citation>
    <scope>NUCLEOTIDE SEQUENCE [LARGE SCALE GENOMIC DNA]</scope>
    <source>
        <strain evidence="2 3">DSM 21349</strain>
    </source>
</reference>
<dbReference type="InterPro" id="IPR026555">
    <property type="entry name" value="NSL3/Tex30"/>
</dbReference>
<keyword evidence="3" id="KW-1185">Reference proteome</keyword>
<evidence type="ECO:0000259" key="1">
    <source>
        <dbReference type="Pfam" id="PF20408"/>
    </source>
</evidence>
<dbReference type="Pfam" id="PF20408">
    <property type="entry name" value="Abhydrolase_11"/>
    <property type="match status" value="1"/>
</dbReference>
<evidence type="ECO:0000313" key="3">
    <source>
        <dbReference type="Proteomes" id="UP000580910"/>
    </source>
</evidence>
<name>A0A7W3P8L3_9ACTN</name>
<dbReference type="SUPFAM" id="SSF53474">
    <property type="entry name" value="alpha/beta-Hydrolases"/>
    <property type="match status" value="1"/>
</dbReference>
<protein>
    <recommendedName>
        <fullName evidence="1">KANL3/Tex30 alpha/beta hydrolase-like domain-containing protein</fullName>
    </recommendedName>
</protein>
<dbReference type="RefSeq" id="WP_182537103.1">
    <property type="nucleotide sequence ID" value="NZ_JACGXA010000001.1"/>
</dbReference>
<sequence length="220" mass="23042">MTRVERVVATPHGDARLVTDRARSPVATLLLSHGAGNGIDTRDLEALAHHLPRNGVTVVRLEQPWKVSGRKVATPPATLDAALVAASDQLRVRTPLVVGGRSAGARSAARCAKGLGAVGCLALAFPLHPPGRPEKSRLAELEGAGVPILVIQGERDTMGRPEEFPASLRHGLDLAVVPGGDHGLKVPARGPVSQDEALEIVVEATLEWIVREVAGNGRST</sequence>
<dbReference type="InterPro" id="IPR046879">
    <property type="entry name" value="KANL3/Tex30_Abhydrolase"/>
</dbReference>
<dbReference type="InterPro" id="IPR029058">
    <property type="entry name" value="AB_hydrolase_fold"/>
</dbReference>
<dbReference type="PANTHER" id="PTHR13136:SF11">
    <property type="entry name" value="TESTIS-EXPRESSED PROTEIN 30"/>
    <property type="match status" value="1"/>
</dbReference>
<accession>A0A7W3P8L3</accession>
<dbReference type="PANTHER" id="PTHR13136">
    <property type="entry name" value="TESTIS DEVELOPMENT PROTEIN PRTD"/>
    <property type="match status" value="1"/>
</dbReference>
<dbReference type="EMBL" id="JACGXA010000001">
    <property type="protein sequence ID" value="MBA8802573.1"/>
    <property type="molecule type" value="Genomic_DNA"/>
</dbReference>
<dbReference type="Gene3D" id="3.40.50.1820">
    <property type="entry name" value="alpha/beta hydrolase"/>
    <property type="match status" value="1"/>
</dbReference>
<proteinExistence type="predicted"/>
<gene>
    <name evidence="2" type="ORF">FB382_000864</name>
</gene>
<feature type="domain" description="KANL3/Tex30 alpha/beta hydrolase-like" evidence="1">
    <location>
        <begin position="27"/>
        <end position="209"/>
    </location>
</feature>
<dbReference type="Proteomes" id="UP000580910">
    <property type="component" value="Unassembled WGS sequence"/>
</dbReference>
<comment type="caution">
    <text evidence="2">The sequence shown here is derived from an EMBL/GenBank/DDBJ whole genome shotgun (WGS) entry which is preliminary data.</text>
</comment>
<organism evidence="2 3">
    <name type="scientific">Nocardioides ginsengisegetis</name>
    <dbReference type="NCBI Taxonomy" id="661491"/>
    <lineage>
        <taxon>Bacteria</taxon>
        <taxon>Bacillati</taxon>
        <taxon>Actinomycetota</taxon>
        <taxon>Actinomycetes</taxon>
        <taxon>Propionibacteriales</taxon>
        <taxon>Nocardioidaceae</taxon>
        <taxon>Nocardioides</taxon>
    </lineage>
</organism>